<feature type="compositionally biased region" description="Basic and acidic residues" evidence="1">
    <location>
        <begin position="1252"/>
        <end position="1262"/>
    </location>
</feature>
<feature type="compositionally biased region" description="Basic and acidic residues" evidence="1">
    <location>
        <begin position="1118"/>
        <end position="1137"/>
    </location>
</feature>
<feature type="compositionally biased region" description="Basic and acidic residues" evidence="1">
    <location>
        <begin position="176"/>
        <end position="190"/>
    </location>
</feature>
<accession>A0A6I8TA89</accession>
<name>A0A6I8TA89_AEDAE</name>
<feature type="compositionally biased region" description="Basic and acidic residues" evidence="1">
    <location>
        <begin position="215"/>
        <end position="227"/>
    </location>
</feature>
<dbReference type="PANTHER" id="PTHR11161">
    <property type="entry name" value="O-ACYLTRANSFERASE"/>
    <property type="match status" value="1"/>
</dbReference>
<feature type="transmembrane region" description="Helical" evidence="2">
    <location>
        <begin position="585"/>
        <end position="606"/>
    </location>
</feature>
<dbReference type="OrthoDB" id="8196286at2759"/>
<feature type="compositionally biased region" description="Basic and acidic residues" evidence="1">
    <location>
        <begin position="327"/>
        <end position="339"/>
    </location>
</feature>
<evidence type="ECO:0000256" key="3">
    <source>
        <dbReference type="SAM" id="SignalP"/>
    </source>
</evidence>
<evidence type="ECO:0000256" key="1">
    <source>
        <dbReference type="SAM" id="MobiDB-lite"/>
    </source>
</evidence>
<dbReference type="InParanoid" id="A0A6I8TA89"/>
<evidence type="ECO:0000313" key="5">
    <source>
        <dbReference type="EnsemblMetazoa" id="AAEL004824-PB"/>
    </source>
</evidence>
<feature type="region of interest" description="Disordered" evidence="1">
    <location>
        <begin position="111"/>
        <end position="339"/>
    </location>
</feature>
<organism evidence="5 6">
    <name type="scientific">Aedes aegypti</name>
    <name type="common">Yellowfever mosquito</name>
    <name type="synonym">Culex aegypti</name>
    <dbReference type="NCBI Taxonomy" id="7159"/>
    <lineage>
        <taxon>Eukaryota</taxon>
        <taxon>Metazoa</taxon>
        <taxon>Ecdysozoa</taxon>
        <taxon>Arthropoda</taxon>
        <taxon>Hexapoda</taxon>
        <taxon>Insecta</taxon>
        <taxon>Pterygota</taxon>
        <taxon>Neoptera</taxon>
        <taxon>Endopterygota</taxon>
        <taxon>Diptera</taxon>
        <taxon>Nematocera</taxon>
        <taxon>Culicoidea</taxon>
        <taxon>Culicidae</taxon>
        <taxon>Culicinae</taxon>
        <taxon>Aedini</taxon>
        <taxon>Aedes</taxon>
        <taxon>Stegomyia</taxon>
    </lineage>
</organism>
<feature type="compositionally biased region" description="Acidic residues" evidence="1">
    <location>
        <begin position="317"/>
        <end position="326"/>
    </location>
</feature>
<feature type="transmembrane region" description="Helical" evidence="2">
    <location>
        <begin position="721"/>
        <end position="743"/>
    </location>
</feature>
<feature type="transmembrane region" description="Helical" evidence="2">
    <location>
        <begin position="764"/>
        <end position="782"/>
    </location>
</feature>
<feature type="chain" id="PRO_5043467393" description="Nose resistant-to-fluoxetine protein N-terminal domain-containing protein" evidence="3">
    <location>
        <begin position="28"/>
        <end position="1296"/>
    </location>
</feature>
<feature type="compositionally biased region" description="Acidic residues" evidence="1">
    <location>
        <begin position="233"/>
        <end position="250"/>
    </location>
</feature>
<dbReference type="InterPro" id="IPR002656">
    <property type="entry name" value="Acyl_transf_3_dom"/>
</dbReference>
<evidence type="ECO:0000256" key="2">
    <source>
        <dbReference type="SAM" id="Phobius"/>
    </source>
</evidence>
<feature type="compositionally biased region" description="Low complexity" evidence="1">
    <location>
        <begin position="1263"/>
        <end position="1285"/>
    </location>
</feature>
<keyword evidence="6" id="KW-1185">Reference proteome</keyword>
<dbReference type="InterPro" id="IPR052728">
    <property type="entry name" value="O2_lipid_transport_reg"/>
</dbReference>
<gene>
    <name evidence="5" type="primary">5565491</name>
</gene>
<dbReference type="Pfam" id="PF20146">
    <property type="entry name" value="NRF"/>
    <property type="match status" value="1"/>
</dbReference>
<dbReference type="GO" id="GO:0016747">
    <property type="term" value="F:acyltransferase activity, transferring groups other than amino-acyl groups"/>
    <property type="evidence" value="ECO:0007669"/>
    <property type="project" value="InterPro"/>
</dbReference>
<dbReference type="Proteomes" id="UP000008820">
    <property type="component" value="Chromosome 1"/>
</dbReference>
<feature type="domain" description="Nose resistant-to-fluoxetine protein N-terminal" evidence="4">
    <location>
        <begin position="413"/>
        <end position="556"/>
    </location>
</feature>
<dbReference type="Pfam" id="PF01757">
    <property type="entry name" value="Acyl_transf_3"/>
    <property type="match status" value="1"/>
</dbReference>
<keyword evidence="2" id="KW-0812">Transmembrane</keyword>
<feature type="compositionally biased region" description="Acidic residues" evidence="1">
    <location>
        <begin position="142"/>
        <end position="160"/>
    </location>
</feature>
<dbReference type="SMART" id="SM00703">
    <property type="entry name" value="NRF"/>
    <property type="match status" value="1"/>
</dbReference>
<feature type="transmembrane region" description="Helical" evidence="2">
    <location>
        <begin position="682"/>
        <end position="701"/>
    </location>
</feature>
<feature type="compositionally biased region" description="Acidic residues" evidence="1">
    <location>
        <begin position="67"/>
        <end position="91"/>
    </location>
</feature>
<feature type="compositionally biased region" description="Acidic residues" evidence="1">
    <location>
        <begin position="1200"/>
        <end position="1238"/>
    </location>
</feature>
<feature type="compositionally biased region" description="Acidic residues" evidence="1">
    <location>
        <begin position="191"/>
        <end position="204"/>
    </location>
</feature>
<feature type="compositionally biased region" description="Basic and acidic residues" evidence="1">
    <location>
        <begin position="114"/>
        <end position="129"/>
    </location>
</feature>
<feature type="region of interest" description="Disordered" evidence="1">
    <location>
        <begin position="1088"/>
        <end position="1296"/>
    </location>
</feature>
<sequence length="1296" mass="147651">MAVCFRPWFLLAVVALVIACLVASGDGFRLRDSEVDDSQRASVAYARKKIQGRRVALEEVKKRVAVDQDDDEDDDDEEGMEDDDDDEEEERAAESKYKFERVRRSYRLSPVQKKRAEGKRYSLEEEMKSTKIKVKSVKEAIEASEDDDADDEDEEDDEEEKSIFNLYGLLGSRKGKGSEDDKKTDHVKGQDEDEDDEDEEDENESGGMFGWLKDLTSKDSEKEDEKKKHSKADEDEDDDDDDDDDHEEESGGIFGWLKKLSDVFDDDDDDHDKHGDDDDDDDDNEKEKENPLINFVSSLLQSDKEDSSEDIKFPPVGDEDDDDEDASTEKPKEKKPKDSKIVQLLNKSPLNTLFKSDELPSETPIDTDPKKIKKLQHTPSKVIKQRIEISPEDFESLLLRIPSFVPDYSRLKNNECRRQGQIFQRQLRGKRLWALQMIDASAKVSSGLLRGNANQLGDYDLCTGIATKVKVKEDEQVRMRGKYCLAHIDVVAEDDDLKLPVHLLQGRGFIKSTLNDPDHFLPRFTTINWGICLPAACSYEDAGSIVKNFVKPYNTTGIKLFLEIEEGNCHVRQTSTWTKLFKENWRLVASLGFYTFIVVVTVVASLNDFGIIQIDPHPKVPTAQKSTNENSDDSTTSQPSEETNLLHQTLMSFSVKRTFRQLVGGEDETLAGKDVVGCLSGLRALATIALFCALRLIPMGFQPFTNRNEFTESFNTPWSVALRVLMLYADVYLVISGFLAAYHMVGEYQQKQKVAWFRRIVGRYLRLTLPLIPVLIFYSVVWEHLGSGPQWGDVVVKNANLCKHNFWNNILFVQNWYPVEESCAPHTFQLAVEMQLAILAPLLLIILTANPFYGIASFVLLHGLSTAMRFTSTNEDRLSPYIYHGIRLTQIYRTVNLSFSETLHRATPYLAGFGLGYLLREGDIRKQVDRGIRMSGWIGMAIACGWCFVFPLSTAEKEFQYDINDAAQYAALAPLSWALSICWIIYFCETHQASLLNRLLSCRMMTFLSKISYSVSLIQFLVFFYFAGTTRGSEVFSWSGYLNRTEICLLIFGGTLLTVLYDLPIQNIKAMLDRSGVFDRMEKKDNSVVVLTPPKEEGQEEVTQNGTEKPVENGSAAGHDKEKQGDQAKEEEKKVEDDFVSPFDGRDDDFVPRQAWKRKTPEPEPKPTTPTKGFWDDHEESDAPRSAFKAPSPAKAMEQVSEEEEEEIEEIEVEEVEEEVEEEEEEEEEDEEEIDEEKEVIRRPTGAQSADEEVKPEPEKPEPTTTTKSSSPSLYSRSSSYSPPYVRRQWRRTWDD</sequence>
<feature type="compositionally biased region" description="Basic and acidic residues" evidence="1">
    <location>
        <begin position="302"/>
        <end position="312"/>
    </location>
</feature>
<keyword evidence="3" id="KW-0732">Signal</keyword>
<feature type="compositionally biased region" description="Low complexity" evidence="1">
    <location>
        <begin position="626"/>
        <end position="637"/>
    </location>
</feature>
<feature type="region of interest" description="Disordered" evidence="1">
    <location>
        <begin position="61"/>
        <end position="97"/>
    </location>
</feature>
<keyword evidence="2" id="KW-1133">Transmembrane helix</keyword>
<dbReference type="EnsemblMetazoa" id="AAEL004824-RB">
    <property type="protein sequence ID" value="AAEL004824-PB"/>
    <property type="gene ID" value="AAEL004824"/>
</dbReference>
<proteinExistence type="predicted"/>
<feature type="transmembrane region" description="Helical" evidence="2">
    <location>
        <begin position="1007"/>
        <end position="1027"/>
    </location>
</feature>
<keyword evidence="2" id="KW-0472">Membrane</keyword>
<dbReference type="InterPro" id="IPR006621">
    <property type="entry name" value="Nose-resist-to-fluoxetine_N"/>
</dbReference>
<dbReference type="PROSITE" id="PS51257">
    <property type="entry name" value="PROKAR_LIPOPROTEIN"/>
    <property type="match status" value="1"/>
</dbReference>
<reference evidence="5 6" key="1">
    <citation type="submission" date="2017-06" db="EMBL/GenBank/DDBJ databases">
        <title>Aedes aegypti genome working group (AGWG) sequencing and assembly.</title>
        <authorList>
            <consortium name="Aedes aegypti Genome Working Group (AGWG)"/>
            <person name="Matthews B.J."/>
        </authorList>
    </citation>
    <scope>NUCLEOTIDE SEQUENCE [LARGE SCALE GENOMIC DNA]</scope>
    <source>
        <strain evidence="5 6">LVP_AGWG</strain>
    </source>
</reference>
<feature type="transmembrane region" description="Helical" evidence="2">
    <location>
        <begin position="966"/>
        <end position="986"/>
    </location>
</feature>
<reference evidence="5" key="2">
    <citation type="submission" date="2020-05" db="UniProtKB">
        <authorList>
            <consortium name="EnsemblMetazoa"/>
        </authorList>
    </citation>
    <scope>IDENTIFICATION</scope>
    <source>
        <strain evidence="5">LVP_AGWG</strain>
    </source>
</reference>
<evidence type="ECO:0000313" key="6">
    <source>
        <dbReference type="Proteomes" id="UP000008820"/>
    </source>
</evidence>
<protein>
    <recommendedName>
        <fullName evidence="4">Nose resistant-to-fluoxetine protein N-terminal domain-containing protein</fullName>
    </recommendedName>
</protein>
<feature type="region of interest" description="Disordered" evidence="1">
    <location>
        <begin position="620"/>
        <end position="641"/>
    </location>
</feature>
<feature type="signal peptide" evidence="3">
    <location>
        <begin position="1"/>
        <end position="27"/>
    </location>
</feature>
<dbReference type="PANTHER" id="PTHR11161:SF4">
    <property type="entry name" value="DROP DEAD"/>
    <property type="match status" value="1"/>
</dbReference>
<feature type="transmembrane region" description="Helical" evidence="2">
    <location>
        <begin position="838"/>
        <end position="861"/>
    </location>
</feature>
<feature type="transmembrane region" description="Helical" evidence="2">
    <location>
        <begin position="934"/>
        <end position="954"/>
    </location>
</feature>
<evidence type="ECO:0000259" key="4">
    <source>
        <dbReference type="SMART" id="SM00703"/>
    </source>
</evidence>